<accession>A0ABP3WZ08</accession>
<evidence type="ECO:0000313" key="6">
    <source>
        <dbReference type="EMBL" id="GAA0857235.1"/>
    </source>
</evidence>
<sequence>MKIYTKSGDKGHTQIFAKEMVRMQKDADVLECYGTLDELNAQIGMLLTQQSDPIIQQHEALLLSVQKNLFQIGFAISAQTQLQPADLEDLERCIDKLQDSLPAQTHFILPGGHPVAALLHICRTIARRAERRMVALIKDYPVPDLCLSYLNRLSDFLFVLARSVNHHHQVQESQV</sequence>
<organism evidence="6 7">
    <name type="scientific">Aliiglaciecola litoralis</name>
    <dbReference type="NCBI Taxonomy" id="582857"/>
    <lineage>
        <taxon>Bacteria</taxon>
        <taxon>Pseudomonadati</taxon>
        <taxon>Pseudomonadota</taxon>
        <taxon>Gammaproteobacteria</taxon>
        <taxon>Alteromonadales</taxon>
        <taxon>Alteromonadaceae</taxon>
        <taxon>Aliiglaciecola</taxon>
    </lineage>
</organism>
<comment type="pathway">
    <text evidence="4">Cofactor biosynthesis; adenosylcobalamin biosynthesis; adenosylcobalamin from cob(II)yrinate a,c-diamide: step 2/7.</text>
</comment>
<comment type="caution">
    <text evidence="6">The sequence shown here is derived from an EMBL/GenBank/DDBJ whole genome shotgun (WGS) entry which is preliminary data.</text>
</comment>
<keyword evidence="4" id="KW-0169">Cobalamin biosynthesis</keyword>
<proteinExistence type="inferred from homology"/>
<keyword evidence="1 4" id="KW-0808">Transferase</keyword>
<dbReference type="Gene3D" id="1.20.1200.10">
    <property type="entry name" value="Cobalamin adenosyltransferase-like"/>
    <property type="match status" value="1"/>
</dbReference>
<evidence type="ECO:0000313" key="7">
    <source>
        <dbReference type="Proteomes" id="UP001500359"/>
    </source>
</evidence>
<evidence type="ECO:0000256" key="2">
    <source>
        <dbReference type="ARBA" id="ARBA00022741"/>
    </source>
</evidence>
<keyword evidence="7" id="KW-1185">Reference proteome</keyword>
<comment type="catalytic activity">
    <reaction evidence="4">
        <text>2 cob(II)alamin + reduced [electron-transfer flavoprotein] + 2 ATP = 2 adenosylcob(III)alamin + 2 triphosphate + oxidized [electron-transfer flavoprotein] + 3 H(+)</text>
        <dbReference type="Rhea" id="RHEA:28671"/>
        <dbReference type="Rhea" id="RHEA-COMP:10685"/>
        <dbReference type="Rhea" id="RHEA-COMP:10686"/>
        <dbReference type="ChEBI" id="CHEBI:15378"/>
        <dbReference type="ChEBI" id="CHEBI:16304"/>
        <dbReference type="ChEBI" id="CHEBI:18036"/>
        <dbReference type="ChEBI" id="CHEBI:18408"/>
        <dbReference type="ChEBI" id="CHEBI:30616"/>
        <dbReference type="ChEBI" id="CHEBI:57692"/>
        <dbReference type="ChEBI" id="CHEBI:58307"/>
        <dbReference type="EC" id="2.5.1.17"/>
    </reaction>
</comment>
<name>A0ABP3WZ08_9ALTE</name>
<gene>
    <name evidence="6" type="ORF">GCM10009114_22180</name>
</gene>
<dbReference type="EC" id="2.5.1.17" evidence="4"/>
<evidence type="ECO:0000256" key="3">
    <source>
        <dbReference type="ARBA" id="ARBA00022840"/>
    </source>
</evidence>
<evidence type="ECO:0000256" key="1">
    <source>
        <dbReference type="ARBA" id="ARBA00022679"/>
    </source>
</evidence>
<comment type="similarity">
    <text evidence="4">Belongs to the Cob(I)alamin adenosyltransferase family.</text>
</comment>
<dbReference type="InterPro" id="IPR029499">
    <property type="entry name" value="PduO-typ"/>
</dbReference>
<keyword evidence="3 4" id="KW-0067">ATP-binding</keyword>
<evidence type="ECO:0000256" key="4">
    <source>
        <dbReference type="RuleBase" id="RU366026"/>
    </source>
</evidence>
<dbReference type="Proteomes" id="UP001500359">
    <property type="component" value="Unassembled WGS sequence"/>
</dbReference>
<dbReference type="NCBIfam" id="TIGR00636">
    <property type="entry name" value="PduO_Nterm"/>
    <property type="match status" value="1"/>
</dbReference>
<reference evidence="7" key="1">
    <citation type="journal article" date="2019" name="Int. J. Syst. Evol. Microbiol.">
        <title>The Global Catalogue of Microorganisms (GCM) 10K type strain sequencing project: providing services to taxonomists for standard genome sequencing and annotation.</title>
        <authorList>
            <consortium name="The Broad Institute Genomics Platform"/>
            <consortium name="The Broad Institute Genome Sequencing Center for Infectious Disease"/>
            <person name="Wu L."/>
            <person name="Ma J."/>
        </authorList>
    </citation>
    <scope>NUCLEOTIDE SEQUENCE [LARGE SCALE GENOMIC DNA]</scope>
    <source>
        <strain evidence="7">JCM 15896</strain>
    </source>
</reference>
<dbReference type="InterPro" id="IPR036451">
    <property type="entry name" value="CblAdoTrfase-like_sf"/>
</dbReference>
<dbReference type="PANTHER" id="PTHR12213:SF0">
    <property type="entry name" value="CORRINOID ADENOSYLTRANSFERASE MMAB"/>
    <property type="match status" value="1"/>
</dbReference>
<feature type="domain" description="Cobalamin adenosyltransferase-like" evidence="5">
    <location>
        <begin position="3"/>
        <end position="163"/>
    </location>
</feature>
<comment type="catalytic activity">
    <reaction evidence="4">
        <text>2 cob(II)yrinate a,c diamide + reduced [electron-transfer flavoprotein] + 2 ATP = 2 adenosylcob(III)yrinate a,c-diamide + 2 triphosphate + oxidized [electron-transfer flavoprotein] + 3 H(+)</text>
        <dbReference type="Rhea" id="RHEA:11528"/>
        <dbReference type="Rhea" id="RHEA-COMP:10685"/>
        <dbReference type="Rhea" id="RHEA-COMP:10686"/>
        <dbReference type="ChEBI" id="CHEBI:15378"/>
        <dbReference type="ChEBI" id="CHEBI:18036"/>
        <dbReference type="ChEBI" id="CHEBI:30616"/>
        <dbReference type="ChEBI" id="CHEBI:57692"/>
        <dbReference type="ChEBI" id="CHEBI:58307"/>
        <dbReference type="ChEBI" id="CHEBI:58503"/>
        <dbReference type="ChEBI" id="CHEBI:58537"/>
        <dbReference type="EC" id="2.5.1.17"/>
    </reaction>
</comment>
<dbReference type="SUPFAM" id="SSF89028">
    <property type="entry name" value="Cobalamin adenosyltransferase-like"/>
    <property type="match status" value="1"/>
</dbReference>
<dbReference type="Pfam" id="PF01923">
    <property type="entry name" value="Cob_adeno_trans"/>
    <property type="match status" value="1"/>
</dbReference>
<dbReference type="EMBL" id="BAAAFD010000006">
    <property type="protein sequence ID" value="GAA0857235.1"/>
    <property type="molecule type" value="Genomic_DNA"/>
</dbReference>
<dbReference type="PANTHER" id="PTHR12213">
    <property type="entry name" value="CORRINOID ADENOSYLTRANSFERASE"/>
    <property type="match status" value="1"/>
</dbReference>
<dbReference type="InterPro" id="IPR016030">
    <property type="entry name" value="CblAdoTrfase-like"/>
</dbReference>
<evidence type="ECO:0000259" key="5">
    <source>
        <dbReference type="Pfam" id="PF01923"/>
    </source>
</evidence>
<dbReference type="RefSeq" id="WP_343859927.1">
    <property type="nucleotide sequence ID" value="NZ_BAAAFD010000006.1"/>
</dbReference>
<keyword evidence="2 4" id="KW-0547">Nucleotide-binding</keyword>
<protein>
    <recommendedName>
        <fullName evidence="4">Corrinoid adenosyltransferase</fullName>
        <ecNumber evidence="4">2.5.1.17</ecNumber>
    </recommendedName>
    <alternativeName>
        <fullName evidence="4">Cob(II)alamin adenosyltransferase</fullName>
    </alternativeName>
    <alternativeName>
        <fullName evidence="4">Cob(II)yrinic acid a,c-diamide adenosyltransferase</fullName>
    </alternativeName>
    <alternativeName>
        <fullName evidence="4">Cobinamide/cobalamin adenosyltransferase</fullName>
    </alternativeName>
</protein>